<accession>A0A1G6QL53</accession>
<dbReference type="SUPFAM" id="SSF48371">
    <property type="entry name" value="ARM repeat"/>
    <property type="match status" value="1"/>
</dbReference>
<reference evidence="2" key="1">
    <citation type="submission" date="2016-10" db="EMBL/GenBank/DDBJ databases">
        <authorList>
            <person name="Varghese N."/>
            <person name="Submissions S."/>
        </authorList>
    </citation>
    <scope>NUCLEOTIDE SEQUENCE [LARGE SCALE GENOMIC DNA]</scope>
    <source>
        <strain evidence="2">DSM 8415</strain>
    </source>
</reference>
<dbReference type="Proteomes" id="UP000199411">
    <property type="component" value="Unassembled WGS sequence"/>
</dbReference>
<protein>
    <recommendedName>
        <fullName evidence="3">HEAT repeat-containing protein</fullName>
    </recommendedName>
</protein>
<organism evidence="1 2">
    <name type="scientific">Desulfurella multipotens</name>
    <dbReference type="NCBI Taxonomy" id="79269"/>
    <lineage>
        <taxon>Bacteria</taxon>
        <taxon>Pseudomonadati</taxon>
        <taxon>Campylobacterota</taxon>
        <taxon>Desulfurellia</taxon>
        <taxon>Desulfurellales</taxon>
        <taxon>Desulfurellaceae</taxon>
        <taxon>Desulfurella</taxon>
    </lineage>
</organism>
<dbReference type="EMBL" id="FMYU01000012">
    <property type="protein sequence ID" value="SDC93122.1"/>
    <property type="molecule type" value="Genomic_DNA"/>
</dbReference>
<dbReference type="RefSeq" id="WP_092129477.1">
    <property type="nucleotide sequence ID" value="NZ_FMYU01000012.1"/>
</dbReference>
<proteinExistence type="predicted"/>
<sequence>MKWFCPNCWQQIERKTNKCPHCNYDLTEFEKISYEDKLILALKNPIRDHRMFSIYMLGQILSPKAVKPLYELACSSSDTIELFYIAKTLKLINTKESIKYLYKLKEKNNMLLTNFINKLEEKYGN</sequence>
<dbReference type="InterPro" id="IPR016024">
    <property type="entry name" value="ARM-type_fold"/>
</dbReference>
<name>A0A1G6QL53_9BACT</name>
<evidence type="ECO:0000313" key="1">
    <source>
        <dbReference type="EMBL" id="SDC93122.1"/>
    </source>
</evidence>
<dbReference type="OrthoDB" id="1726403at2"/>
<gene>
    <name evidence="1" type="ORF">SAMN05660835_01606</name>
</gene>
<keyword evidence="2" id="KW-1185">Reference proteome</keyword>
<dbReference type="AlphaFoldDB" id="A0A1G6QL53"/>
<evidence type="ECO:0008006" key="3">
    <source>
        <dbReference type="Google" id="ProtNLM"/>
    </source>
</evidence>
<evidence type="ECO:0000313" key="2">
    <source>
        <dbReference type="Proteomes" id="UP000199411"/>
    </source>
</evidence>